<keyword evidence="1" id="KW-0472">Membrane</keyword>
<keyword evidence="1" id="KW-1133">Transmembrane helix</keyword>
<accession>A0A1I2HB97</accession>
<reference evidence="2 3" key="1">
    <citation type="submission" date="2016-10" db="EMBL/GenBank/DDBJ databases">
        <authorList>
            <person name="de Groot N.N."/>
        </authorList>
    </citation>
    <scope>NUCLEOTIDE SEQUENCE [LARGE SCALE GENOMIC DNA]</scope>
    <source>
        <strain>GEY</strain>
        <strain evidence="3">DSM 9560</strain>
    </source>
</reference>
<evidence type="ECO:0000313" key="2">
    <source>
        <dbReference type="EMBL" id="SFF27454.1"/>
    </source>
</evidence>
<name>A0A1I2HB97_9BACT</name>
<keyword evidence="3" id="KW-1185">Reference proteome</keyword>
<keyword evidence="1" id="KW-0812">Transmembrane</keyword>
<feature type="transmembrane region" description="Helical" evidence="1">
    <location>
        <begin position="98"/>
        <end position="122"/>
    </location>
</feature>
<dbReference type="OrthoDB" id="427473at2"/>
<feature type="transmembrane region" description="Helical" evidence="1">
    <location>
        <begin position="58"/>
        <end position="78"/>
    </location>
</feature>
<dbReference type="STRING" id="1003.SAMN04488541_102326"/>
<dbReference type="AlphaFoldDB" id="A0A1I2HB97"/>
<dbReference type="RefSeq" id="WP_091546263.1">
    <property type="nucleotide sequence ID" value="NZ_FONY01000023.1"/>
</dbReference>
<evidence type="ECO:0000313" key="3">
    <source>
        <dbReference type="Proteomes" id="UP000199513"/>
    </source>
</evidence>
<dbReference type="Proteomes" id="UP000199513">
    <property type="component" value="Unassembled WGS sequence"/>
</dbReference>
<evidence type="ECO:0000256" key="1">
    <source>
        <dbReference type="SAM" id="Phobius"/>
    </source>
</evidence>
<feature type="transmembrane region" description="Helical" evidence="1">
    <location>
        <begin position="23"/>
        <end position="46"/>
    </location>
</feature>
<dbReference type="EMBL" id="FONY01000023">
    <property type="protein sequence ID" value="SFF27454.1"/>
    <property type="molecule type" value="Genomic_DNA"/>
</dbReference>
<gene>
    <name evidence="2" type="ORF">SAMN04488541_102326</name>
</gene>
<proteinExistence type="predicted"/>
<sequence length="142" mass="16150">MHGQKYEFDAEENKVILKVATRMTWAGVIAIVYGVINLLSYLTAFLYPDMEVDWSDMVYELAVTSMYVIIGLLTLTVAKYFRLIHGTDGEDIQHLLEAFLSLAKLKMVQVILFSLIILYILIDKVPFVIKMLSTPMLPDPGM</sequence>
<organism evidence="2 3">
    <name type="scientific">Thermoflexibacter ruber</name>
    <dbReference type="NCBI Taxonomy" id="1003"/>
    <lineage>
        <taxon>Bacteria</taxon>
        <taxon>Pseudomonadati</taxon>
        <taxon>Bacteroidota</taxon>
        <taxon>Cytophagia</taxon>
        <taxon>Cytophagales</taxon>
        <taxon>Thermoflexibacteraceae</taxon>
        <taxon>Thermoflexibacter</taxon>
    </lineage>
</organism>
<protein>
    <submittedName>
        <fullName evidence="2">Uncharacterized protein</fullName>
    </submittedName>
</protein>